<keyword evidence="1" id="KW-0732">Signal</keyword>
<evidence type="ECO:0000313" key="3">
    <source>
        <dbReference type="Proteomes" id="UP001595616"/>
    </source>
</evidence>
<dbReference type="Gene3D" id="2.40.160.170">
    <property type="match status" value="1"/>
</dbReference>
<dbReference type="RefSeq" id="WP_379834542.1">
    <property type="nucleotide sequence ID" value="NZ_JBHRYQ010000001.1"/>
</dbReference>
<dbReference type="Proteomes" id="UP001595616">
    <property type="component" value="Unassembled WGS sequence"/>
</dbReference>
<proteinExistence type="predicted"/>
<feature type="signal peptide" evidence="1">
    <location>
        <begin position="1"/>
        <end position="18"/>
    </location>
</feature>
<accession>A0ABV7YTD3</accession>
<feature type="chain" id="PRO_5047067160" description="Outer membrane protein beta-barrel domain-containing protein" evidence="1">
    <location>
        <begin position="19"/>
        <end position="219"/>
    </location>
</feature>
<reference evidence="3" key="1">
    <citation type="journal article" date="2019" name="Int. J. Syst. Evol. Microbiol.">
        <title>The Global Catalogue of Microorganisms (GCM) 10K type strain sequencing project: providing services to taxonomists for standard genome sequencing and annotation.</title>
        <authorList>
            <consortium name="The Broad Institute Genomics Platform"/>
            <consortium name="The Broad Institute Genome Sequencing Center for Infectious Disease"/>
            <person name="Wu L."/>
            <person name="Ma J."/>
        </authorList>
    </citation>
    <scope>NUCLEOTIDE SEQUENCE [LARGE SCALE GENOMIC DNA]</scope>
    <source>
        <strain evidence="3">CECT 7956</strain>
    </source>
</reference>
<evidence type="ECO:0000313" key="2">
    <source>
        <dbReference type="EMBL" id="MFC3809457.1"/>
    </source>
</evidence>
<keyword evidence="3" id="KW-1185">Reference proteome</keyword>
<organism evidence="2 3">
    <name type="scientific">Lacihabitans lacunae</name>
    <dbReference type="NCBI Taxonomy" id="1028214"/>
    <lineage>
        <taxon>Bacteria</taxon>
        <taxon>Pseudomonadati</taxon>
        <taxon>Bacteroidota</taxon>
        <taxon>Cytophagia</taxon>
        <taxon>Cytophagales</taxon>
        <taxon>Leadbetterellaceae</taxon>
        <taxon>Lacihabitans</taxon>
    </lineage>
</organism>
<dbReference type="EMBL" id="JBHRYQ010000001">
    <property type="protein sequence ID" value="MFC3809457.1"/>
    <property type="molecule type" value="Genomic_DNA"/>
</dbReference>
<gene>
    <name evidence="2" type="ORF">ACFOOI_02210</name>
</gene>
<protein>
    <recommendedName>
        <fullName evidence="4">Outer membrane protein beta-barrel domain-containing protein</fullName>
    </recommendedName>
</protein>
<evidence type="ECO:0008006" key="4">
    <source>
        <dbReference type="Google" id="ProtNLM"/>
    </source>
</evidence>
<sequence>MKLYLLSGLIFCVFLTQAQNPVNQSKSALVLNLGSTPGIGFTYQFKPKLTASISYAFFAYNLNQTLNLGGEDLGLKGKLNMSLPSLSLAYSPKENGLINLVGGFTYLLDNKFSMRFGPKGSYEVNGNTFTGEEIGDVLFEMDYSKSFAPFGMLSIGRSIPKKRIGFGVDIGSIYLSQPKITLEGSKRLKDMSEELTKIEENTRDWRYWPILNLKVRVKL</sequence>
<comment type="caution">
    <text evidence="2">The sequence shown here is derived from an EMBL/GenBank/DDBJ whole genome shotgun (WGS) entry which is preliminary data.</text>
</comment>
<evidence type="ECO:0000256" key="1">
    <source>
        <dbReference type="SAM" id="SignalP"/>
    </source>
</evidence>
<name>A0ABV7YTD3_9BACT</name>